<dbReference type="AlphaFoldDB" id="A0A7K3NJ58"/>
<evidence type="ECO:0000313" key="5">
    <source>
        <dbReference type="Proteomes" id="UP000469724"/>
    </source>
</evidence>
<dbReference type="Pfam" id="PF01583">
    <property type="entry name" value="APS_kinase"/>
    <property type="match status" value="1"/>
</dbReference>
<dbReference type="NCBIfam" id="NF004041">
    <property type="entry name" value="PRK05541.1"/>
    <property type="match status" value="1"/>
</dbReference>
<dbReference type="GO" id="GO:0005737">
    <property type="term" value="C:cytoplasm"/>
    <property type="evidence" value="ECO:0007669"/>
    <property type="project" value="TreeGrafter"/>
</dbReference>
<dbReference type="EMBL" id="JAAGRQ010000014">
    <property type="protein sequence ID" value="NDY56127.1"/>
    <property type="molecule type" value="Genomic_DNA"/>
</dbReference>
<reference evidence="4 5" key="1">
    <citation type="submission" date="2020-02" db="EMBL/GenBank/DDBJ databases">
        <title>Comparative genomics of sulfur disproportionating microorganisms.</title>
        <authorList>
            <person name="Ward L.M."/>
            <person name="Bertran E."/>
            <person name="Johnston D.T."/>
        </authorList>
    </citation>
    <scope>NUCLEOTIDE SEQUENCE [LARGE SCALE GENOMIC DNA]</scope>
    <source>
        <strain evidence="4 5">DSM 3696</strain>
    </source>
</reference>
<evidence type="ECO:0000256" key="2">
    <source>
        <dbReference type="SAM" id="MobiDB-lite"/>
    </source>
</evidence>
<dbReference type="GO" id="GO:0004781">
    <property type="term" value="F:sulfate adenylyltransferase (ATP) activity"/>
    <property type="evidence" value="ECO:0007669"/>
    <property type="project" value="TreeGrafter"/>
</dbReference>
<comment type="caution">
    <text evidence="4">The sequence shown here is derived from an EMBL/GenBank/DDBJ whole genome shotgun (WGS) entry which is preliminary data.</text>
</comment>
<feature type="region of interest" description="Disordered" evidence="2">
    <location>
        <begin position="177"/>
        <end position="207"/>
    </location>
</feature>
<organism evidence="4 5">
    <name type="scientific">Desulfolutivibrio sulfodismutans</name>
    <dbReference type="NCBI Taxonomy" id="63561"/>
    <lineage>
        <taxon>Bacteria</taxon>
        <taxon>Pseudomonadati</taxon>
        <taxon>Thermodesulfobacteriota</taxon>
        <taxon>Desulfovibrionia</taxon>
        <taxon>Desulfovibrionales</taxon>
        <taxon>Desulfovibrionaceae</taxon>
        <taxon>Desulfolutivibrio</taxon>
    </lineage>
</organism>
<dbReference type="GO" id="GO:0019379">
    <property type="term" value="P:sulfate assimilation, phosphoadenylyl sulfate reduction by phosphoadenylyl-sulfate reductase (thioredoxin)"/>
    <property type="evidence" value="ECO:0007669"/>
    <property type="project" value="TreeGrafter"/>
</dbReference>
<evidence type="ECO:0000259" key="3">
    <source>
        <dbReference type="Pfam" id="PF01583"/>
    </source>
</evidence>
<keyword evidence="5" id="KW-1185">Reference proteome</keyword>
<gene>
    <name evidence="4" type="ORF">G3N56_05120</name>
</gene>
<dbReference type="Gene3D" id="3.40.50.300">
    <property type="entry name" value="P-loop containing nucleotide triphosphate hydrolases"/>
    <property type="match status" value="1"/>
</dbReference>
<protein>
    <submittedName>
        <fullName evidence="4">Adenylyl-sulfate kinase</fullName>
        <ecNumber evidence="4">2.7.1.25</ecNumber>
    </submittedName>
</protein>
<dbReference type="InterPro" id="IPR059117">
    <property type="entry name" value="APS_kinase_dom"/>
</dbReference>
<feature type="compositionally biased region" description="Basic and acidic residues" evidence="2">
    <location>
        <begin position="183"/>
        <end position="194"/>
    </location>
</feature>
<dbReference type="EC" id="2.7.1.25" evidence="4"/>
<proteinExistence type="predicted"/>
<evidence type="ECO:0000256" key="1">
    <source>
        <dbReference type="ARBA" id="ARBA00022679"/>
    </source>
</evidence>
<dbReference type="RefSeq" id="WP_163301183.1">
    <property type="nucleotide sequence ID" value="NZ_JAAGRQ010000014.1"/>
</dbReference>
<dbReference type="InterPro" id="IPR050512">
    <property type="entry name" value="Sulf_AdTrans/APS_kinase"/>
</dbReference>
<dbReference type="PANTHER" id="PTHR42700:SF1">
    <property type="entry name" value="SULFATE ADENYLYLTRANSFERASE"/>
    <property type="match status" value="1"/>
</dbReference>
<keyword evidence="4" id="KW-0418">Kinase</keyword>
<name>A0A7K3NJ58_9BACT</name>
<dbReference type="GO" id="GO:0010134">
    <property type="term" value="P:sulfate assimilation via adenylyl sulfate reduction"/>
    <property type="evidence" value="ECO:0007669"/>
    <property type="project" value="TreeGrafter"/>
</dbReference>
<accession>A0A7K3NJ58</accession>
<dbReference type="InterPro" id="IPR027417">
    <property type="entry name" value="P-loop_NTPase"/>
</dbReference>
<sequence length="207" mass="22846">MIEHGAAGQVIWITGFSGSGKTTLAKELLKHLGTAILLDGDELREALASVQGGFDCESRLRIAHVYARLARLLARQGHTVVVATISLFHELHDWNRENQPGYLEVWLDVPEEERRRRDPKGLYAAASCVQTPQMADLDVYQTPRSPHLTLRLVDQADIDGCVRRVLALARGGRLDKTGSGYDVKGKTDNSRVNERGSSTHLDPDVPS</sequence>
<dbReference type="GO" id="GO:0004020">
    <property type="term" value="F:adenylylsulfate kinase activity"/>
    <property type="evidence" value="ECO:0007669"/>
    <property type="project" value="UniProtKB-EC"/>
</dbReference>
<feature type="domain" description="APS kinase" evidence="3">
    <location>
        <begin position="8"/>
        <end position="150"/>
    </location>
</feature>
<evidence type="ECO:0000313" key="4">
    <source>
        <dbReference type="EMBL" id="NDY56127.1"/>
    </source>
</evidence>
<keyword evidence="1 4" id="KW-0808">Transferase</keyword>
<dbReference type="PANTHER" id="PTHR42700">
    <property type="entry name" value="SULFATE ADENYLYLTRANSFERASE"/>
    <property type="match status" value="1"/>
</dbReference>
<dbReference type="SUPFAM" id="SSF52540">
    <property type="entry name" value="P-loop containing nucleoside triphosphate hydrolases"/>
    <property type="match status" value="1"/>
</dbReference>
<dbReference type="Proteomes" id="UP000469724">
    <property type="component" value="Unassembled WGS sequence"/>
</dbReference>